<sequence length="326" mass="36774">MKTYKFIFTIIAFLGLIACEDVMEQKVDFDVKVASADYLQFTDTAIIAPAGSKITFDFEGEPDFISFSYERFLPTNATLKFATQAAWGTHIENTLQVFISDSFDGLSYKLVYNAADSVYVPEFDFNSDSTKVSTHNWTNISTLSNLPIAANQKRNAVIPINEYRGKKLVIAFRYKTEYAPDWQPLWSITDLLIENTRITDDSNVSNYLAATMGFTPFDILNRANPYRNENLSGVWNTINPASMQIRQTARNSALNEDWLISKSIEVPLGLTENSVPKGVKNTTLAVDSYSHTFSDIGEYTISFKASNYNYKFHDSATKTIKLIITD</sequence>
<reference evidence="2" key="1">
    <citation type="submission" date="2019-08" db="EMBL/GenBank/DDBJ databases">
        <authorList>
            <person name="Kucharzyk K."/>
            <person name="Murdoch R.W."/>
            <person name="Higgins S."/>
            <person name="Loffler F."/>
        </authorList>
    </citation>
    <scope>NUCLEOTIDE SEQUENCE</scope>
</reference>
<dbReference type="AlphaFoldDB" id="A0A644WE48"/>
<dbReference type="InterPro" id="IPR032185">
    <property type="entry name" value="DUF5017"/>
</dbReference>
<gene>
    <name evidence="2" type="ORF">SDC9_48047</name>
</gene>
<dbReference type="PROSITE" id="PS51257">
    <property type="entry name" value="PROKAR_LIPOPROTEIN"/>
    <property type="match status" value="1"/>
</dbReference>
<organism evidence="2">
    <name type="scientific">bioreactor metagenome</name>
    <dbReference type="NCBI Taxonomy" id="1076179"/>
    <lineage>
        <taxon>unclassified sequences</taxon>
        <taxon>metagenomes</taxon>
        <taxon>ecological metagenomes</taxon>
    </lineage>
</organism>
<accession>A0A644WE48</accession>
<evidence type="ECO:0000259" key="1">
    <source>
        <dbReference type="Pfam" id="PF16409"/>
    </source>
</evidence>
<protein>
    <recommendedName>
        <fullName evidence="1">DUF5017 domain-containing protein</fullName>
    </recommendedName>
</protein>
<evidence type="ECO:0000313" key="2">
    <source>
        <dbReference type="EMBL" id="MPM01807.1"/>
    </source>
</evidence>
<comment type="caution">
    <text evidence="2">The sequence shown here is derived from an EMBL/GenBank/DDBJ whole genome shotgun (WGS) entry which is preliminary data.</text>
</comment>
<dbReference type="Pfam" id="PF16409">
    <property type="entry name" value="DUF5017"/>
    <property type="match status" value="1"/>
</dbReference>
<proteinExistence type="predicted"/>
<name>A0A644WE48_9ZZZZ</name>
<feature type="domain" description="DUF5017" evidence="1">
    <location>
        <begin position="18"/>
        <end position="203"/>
    </location>
</feature>
<dbReference type="EMBL" id="VSSQ01000824">
    <property type="protein sequence ID" value="MPM01807.1"/>
    <property type="molecule type" value="Genomic_DNA"/>
</dbReference>